<dbReference type="InterPro" id="IPR028268">
    <property type="entry name" value="Pianissimo_fam"/>
</dbReference>
<dbReference type="InterPro" id="IPR016024">
    <property type="entry name" value="ARM-type_fold"/>
</dbReference>
<keyword evidence="7" id="KW-1185">Reference proteome</keyword>
<feature type="compositionally biased region" description="Low complexity" evidence="2">
    <location>
        <begin position="1122"/>
        <end position="1136"/>
    </location>
</feature>
<dbReference type="Pfam" id="PF14666">
    <property type="entry name" value="RICTOR_M"/>
    <property type="match status" value="1"/>
</dbReference>
<dbReference type="SUPFAM" id="SSF48371">
    <property type="entry name" value="ARM repeat"/>
    <property type="match status" value="1"/>
</dbReference>
<feature type="region of interest" description="Disordered" evidence="2">
    <location>
        <begin position="1184"/>
        <end position="1228"/>
    </location>
</feature>
<dbReference type="InterPro" id="IPR029451">
    <property type="entry name" value="RICTOR_M"/>
</dbReference>
<name>A0A6A4JYX1_APOLU</name>
<dbReference type="InterPro" id="IPR029452">
    <property type="entry name" value="RICTOR_V"/>
</dbReference>
<dbReference type="Proteomes" id="UP000466442">
    <property type="component" value="Unassembled WGS sequence"/>
</dbReference>
<dbReference type="GO" id="GO:0031932">
    <property type="term" value="C:TORC2 complex"/>
    <property type="evidence" value="ECO:0007669"/>
    <property type="project" value="InterPro"/>
</dbReference>
<gene>
    <name evidence="6" type="ORF">GE061_011625</name>
</gene>
<dbReference type="InterPro" id="IPR029453">
    <property type="entry name" value="Rictor_IV"/>
</dbReference>
<evidence type="ECO:0000259" key="3">
    <source>
        <dbReference type="SMART" id="SM01307"/>
    </source>
</evidence>
<dbReference type="GO" id="GO:0043539">
    <property type="term" value="F:protein serine/threonine kinase activator activity"/>
    <property type="evidence" value="ECO:0007669"/>
    <property type="project" value="TreeGrafter"/>
</dbReference>
<dbReference type="GO" id="GO:0038203">
    <property type="term" value="P:TORC2 signaling"/>
    <property type="evidence" value="ECO:0007669"/>
    <property type="project" value="TreeGrafter"/>
</dbReference>
<evidence type="ECO:0000313" key="7">
    <source>
        <dbReference type="Proteomes" id="UP000466442"/>
    </source>
</evidence>
<comment type="caution">
    <text evidence="6">The sequence shown here is derived from an EMBL/GenBank/DDBJ whole genome shotgun (WGS) entry which is preliminary data.</text>
</comment>
<proteinExistence type="inferred from homology"/>
<dbReference type="InterPro" id="IPR011989">
    <property type="entry name" value="ARM-like"/>
</dbReference>
<dbReference type="SMART" id="SM01310">
    <property type="entry name" value="RICTOR_V"/>
    <property type="match status" value="1"/>
</dbReference>
<dbReference type="SMART" id="SM01303">
    <property type="entry name" value="RasGEF_N_2"/>
    <property type="match status" value="1"/>
</dbReference>
<dbReference type="OrthoDB" id="271111at2759"/>
<dbReference type="Pfam" id="PF14668">
    <property type="entry name" value="RICTOR_V"/>
    <property type="match status" value="1"/>
</dbReference>
<feature type="domain" description="Rapamycin-insensitive companion of mTOR N-terminal" evidence="4">
    <location>
        <begin position="46"/>
        <end position="406"/>
    </location>
</feature>
<feature type="compositionally biased region" description="Low complexity" evidence="2">
    <location>
        <begin position="1096"/>
        <end position="1114"/>
    </location>
</feature>
<protein>
    <submittedName>
        <fullName evidence="6">Uncharacterized protein</fullName>
    </submittedName>
</protein>
<accession>A0A6A4JYX1</accession>
<feature type="compositionally biased region" description="Acidic residues" evidence="2">
    <location>
        <begin position="1020"/>
        <end position="1029"/>
    </location>
</feature>
<feature type="region of interest" description="Disordered" evidence="2">
    <location>
        <begin position="1009"/>
        <end position="1138"/>
    </location>
</feature>
<feature type="compositionally biased region" description="Basic and acidic residues" evidence="2">
    <location>
        <begin position="1198"/>
        <end position="1208"/>
    </location>
</feature>
<dbReference type="Gene3D" id="1.25.10.10">
    <property type="entry name" value="Leucine-rich Repeat Variant"/>
    <property type="match status" value="1"/>
</dbReference>
<evidence type="ECO:0000259" key="4">
    <source>
        <dbReference type="SMART" id="SM01308"/>
    </source>
</evidence>
<sequence length="1447" mass="162097">MSSLWAFRTKNATKENRKPFSASKEDVGEILQHLTCLSGIPEARRVGYLNAFVKIVKNEPKIETLGFTVEEILYCLRPLCFLDSTKIKNATFRAVRHLLRNEDHVDIYNSLKYDYLVAREVTGGGIQLCRKILILAPHKITNAPVRGIISFVHPNHSDQLQAPALAFLAELALLNSDVFIACGGVSAIIRNIPCLKSDGMTEALIGALLYLTNRPETRVKAAINLHCLTGSVYMDRALNSKDMNNMDSTVRWCTMAMTCLLKSWAGILHLCQGHLSAISAIVDSLYVSHLQKPILEVLFKLFDFKQPEWTDEISVALEAVNPSRWQDSFRIADGFVAAEVQVLFPHIAKSRVDLLQVHRAVVLYLFLNANILEAVIHVIVSEDTFLSVYATILLGELLHLVHTILPPELLSSVAPGLPDLMSYAVKGHPVNIGPINKTADEPRQTRTWYELFGTTSASRDKLRLTHSDLEQSKEAQERALRAACSIARLHMKPSSPSLYLRHLVSWIKSPSSAEQSAFKTPPISKLYALNSCEEGIKESGVLTEKDPFTWDWEVIRAVLKKHDENLRKTTDSNKKLFIHRICEFITPAFGQYGRTELGSDRKFSSRMTLAGLDLISVLIKAPEDSEFGEALKGLLQEVARQLQDLKQAHSAHDSHLSPTNIANSLCQDYFLMIGHLSTSEKGQKVLQASNIYEQLMLLATNTNQDCYVKLMVSTLDFSKDKMARNILKKIFESKTVSCRMYATKALHAMLRVGVGHDKSLMTFLIGLIVDQLSDEDRNVAALALSALQEASYCKEYIEAIVEQHPCLMRHGDNGLLVLVRCLSTVEGFRRLNQANFVHSQLDKWGKHYNYRYVNLVESLLTSENEDNKEVFLPPHLYQQLASHKQGLEMILADPHVLRLVEILNQGKCSTDAEILDLKAALYAISGIAAVMDGNVISSMIRIATQSQVFSIRAVAIMALCNVSTSAEGIDKLRSLDWFAVKHNRHERWPIVIPPDDAEEFIPMDRDLSPLENDKSPLFDLPEEEEEGEESFWAVPGGCTQRVRDRRSATLPHSSGAPSFYHNRSYSESKAEQSDTPDFVGEQVAQLRYDSGRKSRSNSYTDSSTSGESSTYGTRHYSGCERLPTLSPIPSTSSLGTFHNTSIRRHNSLSHSAKTADALRDSRRNVLKELEQTIDTFPFDFLLKSSKKSPSKPSGPRENWPEPEKRPEPDFSTIDPSLADTSSDDNTGDGVPVPLYMGICLPLDIQSIFPSEDKNMVNKHVTFVSNKLRDQGLEDLKNPAFHRDICILGPKGSHNIMVNTSECESDIQPDGLWDLEKEALENDSVDSSITDIASYTEPLPFLMRGRTIIRNELNRMVEQLSNPILHKTCKTSLLQIKQAHEDLFSDVCVFSDVSHILSTCQVRIDSRNFVNELFDSPFVEVWDDAVAFFNKKYKPVPPTDVVNGTDGV</sequence>
<dbReference type="GO" id="GO:0051897">
    <property type="term" value="P:positive regulation of phosphatidylinositol 3-kinase/protein kinase B signal transduction"/>
    <property type="evidence" value="ECO:0007669"/>
    <property type="project" value="TreeGrafter"/>
</dbReference>
<feature type="domain" description="Rapamycin-insensitive companion of mTOR" evidence="5">
    <location>
        <begin position="914"/>
        <end position="979"/>
    </location>
</feature>
<comment type="similarity">
    <text evidence="1">Belongs to the RICTOR family.</text>
</comment>
<evidence type="ECO:0000313" key="6">
    <source>
        <dbReference type="EMBL" id="KAF6213900.1"/>
    </source>
</evidence>
<dbReference type="Pfam" id="PF14663">
    <property type="entry name" value="RasGEF_N_2"/>
    <property type="match status" value="1"/>
</dbReference>
<dbReference type="Pfam" id="PF14664">
    <property type="entry name" value="RICTOR_N"/>
    <property type="match status" value="1"/>
</dbReference>
<dbReference type="SMART" id="SM01308">
    <property type="entry name" value="RICTOR_N"/>
    <property type="match status" value="1"/>
</dbReference>
<evidence type="ECO:0000259" key="5">
    <source>
        <dbReference type="SMART" id="SM01310"/>
    </source>
</evidence>
<evidence type="ECO:0000256" key="1">
    <source>
        <dbReference type="ARBA" id="ARBA00008878"/>
    </source>
</evidence>
<dbReference type="PANTHER" id="PTHR13298:SF11">
    <property type="entry name" value="RAPAMYCIN-INSENSITIVE COMPANION OF MTOR"/>
    <property type="match status" value="1"/>
</dbReference>
<feature type="domain" description="Rapamycin-insensitive companion of mTOR middle" evidence="3">
    <location>
        <begin position="531"/>
        <end position="752"/>
    </location>
</feature>
<feature type="compositionally biased region" description="Polar residues" evidence="2">
    <location>
        <begin position="1050"/>
        <end position="1063"/>
    </location>
</feature>
<reference evidence="6" key="1">
    <citation type="journal article" date="2021" name="Mol. Ecol. Resour.">
        <title>Apolygus lucorum genome provides insights into omnivorousness and mesophyll feeding.</title>
        <authorList>
            <person name="Liu Y."/>
            <person name="Liu H."/>
            <person name="Wang H."/>
            <person name="Huang T."/>
            <person name="Liu B."/>
            <person name="Yang B."/>
            <person name="Yin L."/>
            <person name="Li B."/>
            <person name="Zhang Y."/>
            <person name="Zhang S."/>
            <person name="Jiang F."/>
            <person name="Zhang X."/>
            <person name="Ren Y."/>
            <person name="Wang B."/>
            <person name="Wang S."/>
            <person name="Lu Y."/>
            <person name="Wu K."/>
            <person name="Fan W."/>
            <person name="Wang G."/>
        </authorList>
    </citation>
    <scope>NUCLEOTIDE SEQUENCE</scope>
    <source>
        <strain evidence="6">12Hb</strain>
    </source>
</reference>
<evidence type="ECO:0000256" key="2">
    <source>
        <dbReference type="SAM" id="MobiDB-lite"/>
    </source>
</evidence>
<dbReference type="SMART" id="SM01307">
    <property type="entry name" value="RICTOR_M"/>
    <property type="match status" value="1"/>
</dbReference>
<dbReference type="PANTHER" id="PTHR13298">
    <property type="entry name" value="CYTOSOLIC REGULATOR PIANISSIMO"/>
    <property type="match status" value="1"/>
</dbReference>
<dbReference type="EMBL" id="WIXP02000003">
    <property type="protein sequence ID" value="KAF6213900.1"/>
    <property type="molecule type" value="Genomic_DNA"/>
</dbReference>
<organism evidence="6 7">
    <name type="scientific">Apolygus lucorum</name>
    <name type="common">Small green plant bug</name>
    <name type="synonym">Lygocoris lucorum</name>
    <dbReference type="NCBI Taxonomy" id="248454"/>
    <lineage>
        <taxon>Eukaryota</taxon>
        <taxon>Metazoa</taxon>
        <taxon>Ecdysozoa</taxon>
        <taxon>Arthropoda</taxon>
        <taxon>Hexapoda</taxon>
        <taxon>Insecta</taxon>
        <taxon>Pterygota</taxon>
        <taxon>Neoptera</taxon>
        <taxon>Paraneoptera</taxon>
        <taxon>Hemiptera</taxon>
        <taxon>Heteroptera</taxon>
        <taxon>Panheteroptera</taxon>
        <taxon>Cimicomorpha</taxon>
        <taxon>Miridae</taxon>
        <taxon>Mirini</taxon>
        <taxon>Apolygus</taxon>
    </lineage>
</organism>
<dbReference type="InterPro" id="IPR028267">
    <property type="entry name" value="Pianissimo_N"/>
</dbReference>